<evidence type="ECO:0000259" key="1">
    <source>
        <dbReference type="SMART" id="SM00256"/>
    </source>
</evidence>
<gene>
    <name evidence="2" type="ORF">BS78_K331500</name>
</gene>
<dbReference type="OrthoDB" id="694746at2759"/>
<dbReference type="InterPro" id="IPR036047">
    <property type="entry name" value="F-box-like_dom_sf"/>
</dbReference>
<name>A0A9W7XAG5_9POAL</name>
<reference evidence="2 3" key="1">
    <citation type="submission" date="2022-10" db="EMBL/GenBank/DDBJ databases">
        <title>WGS assembly of Paspalum vaginatum 540-79.</title>
        <authorList>
            <person name="Sun G."/>
            <person name="Wase N."/>
            <person name="Shu S."/>
            <person name="Jenkins J."/>
            <person name="Zhou B."/>
            <person name="Torres-Rodriguez J."/>
            <person name="Chen C."/>
            <person name="Sandor L."/>
            <person name="Plott C."/>
            <person name="Yoshinga Y."/>
            <person name="Daum C."/>
            <person name="Qi P."/>
            <person name="Barry K."/>
            <person name="Lipzen A."/>
            <person name="Berry L."/>
            <person name="Pedersen C."/>
            <person name="Gottilla T."/>
            <person name="Foltz A."/>
            <person name="Yu H."/>
            <person name="O'Malley R."/>
            <person name="Zhang C."/>
            <person name="Devos K."/>
            <person name="Sigmon B."/>
            <person name="Yu B."/>
            <person name="Obata T."/>
            <person name="Schmutz J."/>
            <person name="Schnable J."/>
        </authorList>
    </citation>
    <scope>NUCLEOTIDE SEQUENCE [LARGE SCALE GENOMIC DNA]</scope>
    <source>
        <strain evidence="3">cv. 540-79</strain>
    </source>
</reference>
<dbReference type="SUPFAM" id="SSF81383">
    <property type="entry name" value="F-box domain"/>
    <property type="match status" value="1"/>
</dbReference>
<organism evidence="2 3">
    <name type="scientific">Paspalum vaginatum</name>
    <name type="common">seashore paspalum</name>
    <dbReference type="NCBI Taxonomy" id="158149"/>
    <lineage>
        <taxon>Eukaryota</taxon>
        <taxon>Viridiplantae</taxon>
        <taxon>Streptophyta</taxon>
        <taxon>Embryophyta</taxon>
        <taxon>Tracheophyta</taxon>
        <taxon>Spermatophyta</taxon>
        <taxon>Magnoliopsida</taxon>
        <taxon>Liliopsida</taxon>
        <taxon>Poales</taxon>
        <taxon>Poaceae</taxon>
        <taxon>PACMAD clade</taxon>
        <taxon>Panicoideae</taxon>
        <taxon>Andropogonodae</taxon>
        <taxon>Paspaleae</taxon>
        <taxon>Paspalinae</taxon>
        <taxon>Paspalum</taxon>
    </lineage>
</organism>
<protein>
    <recommendedName>
        <fullName evidence="1">F-box domain-containing protein</fullName>
    </recommendedName>
</protein>
<dbReference type="PANTHER" id="PTHR34591:SF58">
    <property type="entry name" value="F-BOX DOMAIN-CONTAINING PROTEIN"/>
    <property type="match status" value="1"/>
</dbReference>
<comment type="caution">
    <text evidence="2">The sequence shown here is derived from an EMBL/GenBank/DDBJ whole genome shotgun (WGS) entry which is preliminary data.</text>
</comment>
<dbReference type="CDD" id="cd22157">
    <property type="entry name" value="F-box_AtFBW1-like"/>
    <property type="match status" value="1"/>
</dbReference>
<dbReference type="SMART" id="SM00256">
    <property type="entry name" value="FBOX"/>
    <property type="match status" value="1"/>
</dbReference>
<dbReference type="Proteomes" id="UP001164776">
    <property type="component" value="Unassembled WGS sequence"/>
</dbReference>
<evidence type="ECO:0000313" key="2">
    <source>
        <dbReference type="EMBL" id="KAJ1254744.1"/>
    </source>
</evidence>
<accession>A0A9W7XAG5</accession>
<dbReference type="InterPro" id="IPR001810">
    <property type="entry name" value="F-box_dom"/>
</dbReference>
<feature type="domain" description="F-box" evidence="1">
    <location>
        <begin position="8"/>
        <end position="49"/>
    </location>
</feature>
<proteinExistence type="predicted"/>
<evidence type="ECO:0000313" key="3">
    <source>
        <dbReference type="Proteomes" id="UP001164776"/>
    </source>
</evidence>
<dbReference type="Pfam" id="PF00646">
    <property type="entry name" value="F-box"/>
    <property type="match status" value="1"/>
</dbReference>
<sequence length="450" mass="52001">MEEPPRELPDDVLQEEVLGRLPPRALATCRCVCKAWRAAIDERRTLRPDLLLLSPCGIFVTVVDEFAAPHSKFFGPPTAGRVVASKLESYVEPGSANWEWLGMWISRCCNGLLLLKDELVVNPATRRWARLPPCPVRLFYDFDQCHLPFDPSLSPYYHVLVIQNPDDYEQAGEPLDAGSEWPPSPHLMWVYSSATGRWEKRSFAREGGPAGTLAEVMWVNSDEEPHYREAVYYHGAFYVYAACKTDFIMRVTISDCKYQVIELLDGANDTVNYHEYKHLLKSKDRVYLAFIHKKVGQLRVWSLDESSGKAVWVLKYDVNLKALDSHFTENRYPKDMPWIILRGDDYDNDGDDRRANAKNSFEWDFDNGNMVKINDTKEERWSVKHDMDIVGFHPYREVAFLHLGSGRVVAYHLDSSKVQDLGHFHVPHRYYVGRVYEFFVYCPCRMGELS</sequence>
<dbReference type="EMBL" id="MU629912">
    <property type="protein sequence ID" value="KAJ1254744.1"/>
    <property type="molecule type" value="Genomic_DNA"/>
</dbReference>
<dbReference type="Gene3D" id="1.20.1280.50">
    <property type="match status" value="1"/>
</dbReference>
<keyword evidence="3" id="KW-1185">Reference proteome</keyword>
<dbReference type="PANTHER" id="PTHR34591">
    <property type="entry name" value="OS03G0653100 PROTEIN-RELATED"/>
    <property type="match status" value="1"/>
</dbReference>
<dbReference type="AlphaFoldDB" id="A0A9W7XAG5"/>